<evidence type="ECO:0008006" key="4">
    <source>
        <dbReference type="Google" id="ProtNLM"/>
    </source>
</evidence>
<dbReference type="PANTHER" id="PTHR30308">
    <property type="entry name" value="TMRNA-BINDING COMPONENT OF TRANS-TRANSLATION TAGGING COMPLEX"/>
    <property type="match status" value="1"/>
</dbReference>
<proteinExistence type="predicted"/>
<gene>
    <name evidence="3" type="ORF">S06H3_29834</name>
</gene>
<dbReference type="GO" id="GO:0070930">
    <property type="term" value="P:trans-translation-dependent protein tagging"/>
    <property type="evidence" value="ECO:0007669"/>
    <property type="project" value="TreeGrafter"/>
</dbReference>
<dbReference type="GO" id="GO:0003723">
    <property type="term" value="F:RNA binding"/>
    <property type="evidence" value="ECO:0007669"/>
    <property type="project" value="UniProtKB-KW"/>
</dbReference>
<comment type="caution">
    <text evidence="3">The sequence shown here is derived from an EMBL/GenBank/DDBJ whole genome shotgun (WGS) entry which is preliminary data.</text>
</comment>
<name>X1N1T7_9ZZZZ</name>
<dbReference type="GO" id="GO:0005829">
    <property type="term" value="C:cytosol"/>
    <property type="evidence" value="ECO:0007669"/>
    <property type="project" value="TreeGrafter"/>
</dbReference>
<dbReference type="Gene3D" id="2.40.280.10">
    <property type="match status" value="1"/>
</dbReference>
<dbReference type="SUPFAM" id="SSF74982">
    <property type="entry name" value="Small protein B (SmpB)"/>
    <property type="match status" value="1"/>
</dbReference>
<dbReference type="InterPro" id="IPR000037">
    <property type="entry name" value="SsrA-bd_prot"/>
</dbReference>
<evidence type="ECO:0000256" key="2">
    <source>
        <dbReference type="ARBA" id="ARBA00022884"/>
    </source>
</evidence>
<dbReference type="EMBL" id="BARV01017515">
    <property type="protein sequence ID" value="GAI24241.1"/>
    <property type="molecule type" value="Genomic_DNA"/>
</dbReference>
<sequence>MRRREIDKIAGKLTDRSLTLVPLRVYMIKNKVKVELALAKGKARRDKRRDIQNREHEIEIKRALKKY</sequence>
<evidence type="ECO:0000313" key="3">
    <source>
        <dbReference type="EMBL" id="GAI24241.1"/>
    </source>
</evidence>
<accession>X1N1T7</accession>
<keyword evidence="2" id="KW-0694">RNA-binding</keyword>
<organism evidence="3">
    <name type="scientific">marine sediment metagenome</name>
    <dbReference type="NCBI Taxonomy" id="412755"/>
    <lineage>
        <taxon>unclassified sequences</taxon>
        <taxon>metagenomes</taxon>
        <taxon>ecological metagenomes</taxon>
    </lineage>
</organism>
<dbReference type="InterPro" id="IPR023620">
    <property type="entry name" value="SmpB"/>
</dbReference>
<dbReference type="PANTHER" id="PTHR30308:SF2">
    <property type="entry name" value="SSRA-BINDING PROTEIN"/>
    <property type="match status" value="1"/>
</dbReference>
<keyword evidence="1" id="KW-0963">Cytoplasm</keyword>
<reference evidence="3" key="1">
    <citation type="journal article" date="2014" name="Front. Microbiol.">
        <title>High frequency of phylogenetically diverse reductive dehalogenase-homologous genes in deep subseafloor sedimentary metagenomes.</title>
        <authorList>
            <person name="Kawai M."/>
            <person name="Futagami T."/>
            <person name="Toyoda A."/>
            <person name="Takaki Y."/>
            <person name="Nishi S."/>
            <person name="Hori S."/>
            <person name="Arai W."/>
            <person name="Tsubouchi T."/>
            <person name="Morono Y."/>
            <person name="Uchiyama I."/>
            <person name="Ito T."/>
            <person name="Fujiyama A."/>
            <person name="Inagaki F."/>
            <person name="Takami H."/>
        </authorList>
    </citation>
    <scope>NUCLEOTIDE SEQUENCE</scope>
    <source>
        <strain evidence="3">Expedition CK06-06</strain>
    </source>
</reference>
<evidence type="ECO:0000256" key="1">
    <source>
        <dbReference type="ARBA" id="ARBA00022490"/>
    </source>
</evidence>
<dbReference type="AlphaFoldDB" id="X1N1T7"/>
<dbReference type="Pfam" id="PF01668">
    <property type="entry name" value="SmpB"/>
    <property type="match status" value="1"/>
</dbReference>
<protein>
    <recommendedName>
        <fullName evidence="4">SsrA-binding protein</fullName>
    </recommendedName>
</protein>